<dbReference type="OrthoDB" id="9804328at2"/>
<dbReference type="InterPro" id="IPR029062">
    <property type="entry name" value="Class_I_gatase-like"/>
</dbReference>
<evidence type="ECO:0000259" key="2">
    <source>
        <dbReference type="Pfam" id="PF00117"/>
    </source>
</evidence>
<gene>
    <name evidence="3" type="ORF">SAMN05192533_11625</name>
</gene>
<dbReference type="PRINTS" id="PR00097">
    <property type="entry name" value="ANTSNTHASEII"/>
</dbReference>
<dbReference type="PRINTS" id="PR00099">
    <property type="entry name" value="CPSGATASE"/>
</dbReference>
<proteinExistence type="predicted"/>
<organism evidence="3 4">
    <name type="scientific">Mesobacillus persicus</name>
    <dbReference type="NCBI Taxonomy" id="930146"/>
    <lineage>
        <taxon>Bacteria</taxon>
        <taxon>Bacillati</taxon>
        <taxon>Bacillota</taxon>
        <taxon>Bacilli</taxon>
        <taxon>Bacillales</taxon>
        <taxon>Bacillaceae</taxon>
        <taxon>Mesobacillus</taxon>
    </lineage>
</organism>
<dbReference type="CDD" id="cd01743">
    <property type="entry name" value="GATase1_Anthranilate_Synthase"/>
    <property type="match status" value="1"/>
</dbReference>
<dbReference type="InterPro" id="IPR006221">
    <property type="entry name" value="TrpG/PapA_dom"/>
</dbReference>
<reference evidence="4" key="1">
    <citation type="submission" date="2016-10" db="EMBL/GenBank/DDBJ databases">
        <authorList>
            <person name="Varghese N."/>
            <person name="Submissions S."/>
        </authorList>
    </citation>
    <scope>NUCLEOTIDE SEQUENCE [LARGE SCALE GENOMIC DNA]</scope>
    <source>
        <strain evidence="4">B48,IBRC-M 10115,DSM 25386,CECT 8001</strain>
    </source>
</reference>
<dbReference type="STRING" id="930146.SAMN05192533_11625"/>
<dbReference type="NCBIfam" id="TIGR00566">
    <property type="entry name" value="trpG_papA"/>
    <property type="match status" value="1"/>
</dbReference>
<feature type="domain" description="Glutamine amidotransferase" evidence="2">
    <location>
        <begin position="3"/>
        <end position="187"/>
    </location>
</feature>
<evidence type="ECO:0000313" key="4">
    <source>
        <dbReference type="Proteomes" id="UP000198553"/>
    </source>
</evidence>
<dbReference type="Pfam" id="PF00117">
    <property type="entry name" value="GATase"/>
    <property type="match status" value="1"/>
</dbReference>
<sequence>MILVIDNYDSFTFNLVQYLKKLGADVVVIRNDQLSLADIRELQPASILISPGPGNPDGAGICLDIVKTFYQDIPILGVCLGQQIIAQAFGATIQKAAQPMHGKVSMINHNQTGVFHQLSSPLQVARYHSLIVEESSLPPSLEVSARSEDGEIMAIQHKDFPVAGVQFHPEAILTEKGLEMLSNFFIKRSHTKQNEDKENELKRTLAFI</sequence>
<dbReference type="Proteomes" id="UP000198553">
    <property type="component" value="Unassembled WGS sequence"/>
</dbReference>
<dbReference type="GO" id="GO:0000162">
    <property type="term" value="P:L-tryptophan biosynthetic process"/>
    <property type="evidence" value="ECO:0007669"/>
    <property type="project" value="TreeGrafter"/>
</dbReference>
<keyword evidence="1" id="KW-0315">Glutamine amidotransferase</keyword>
<dbReference type="Gene3D" id="3.40.50.880">
    <property type="match status" value="1"/>
</dbReference>
<dbReference type="GO" id="GO:0004049">
    <property type="term" value="F:anthranilate synthase activity"/>
    <property type="evidence" value="ECO:0007669"/>
    <property type="project" value="TreeGrafter"/>
</dbReference>
<dbReference type="FunFam" id="3.40.50.880:FF:000003">
    <property type="entry name" value="Anthranilate synthase component II"/>
    <property type="match status" value="1"/>
</dbReference>
<keyword evidence="4" id="KW-1185">Reference proteome</keyword>
<dbReference type="GO" id="GO:0005829">
    <property type="term" value="C:cytosol"/>
    <property type="evidence" value="ECO:0007669"/>
    <property type="project" value="TreeGrafter"/>
</dbReference>
<dbReference type="SUPFAM" id="SSF52317">
    <property type="entry name" value="Class I glutamine amidotransferase-like"/>
    <property type="match status" value="1"/>
</dbReference>
<evidence type="ECO:0000256" key="1">
    <source>
        <dbReference type="ARBA" id="ARBA00022962"/>
    </source>
</evidence>
<accession>A0A1H8I1M2</accession>
<dbReference type="EMBL" id="FOBW01000016">
    <property type="protein sequence ID" value="SEN62272.1"/>
    <property type="molecule type" value="Genomic_DNA"/>
</dbReference>
<protein>
    <submittedName>
        <fullName evidence="3">Anthranilate synthase component 2/para-aminobenzoate synthetase component 2</fullName>
    </submittedName>
</protein>
<dbReference type="PANTHER" id="PTHR43418:SF4">
    <property type="entry name" value="MULTIFUNCTIONAL TRYPTOPHAN BIOSYNTHESIS PROTEIN"/>
    <property type="match status" value="1"/>
</dbReference>
<dbReference type="InterPro" id="IPR050472">
    <property type="entry name" value="Anth_synth/Amidotransfase"/>
</dbReference>
<dbReference type="RefSeq" id="WP_090749176.1">
    <property type="nucleotide sequence ID" value="NZ_FOBW01000016.1"/>
</dbReference>
<dbReference type="InterPro" id="IPR017926">
    <property type="entry name" value="GATASE"/>
</dbReference>
<dbReference type="AlphaFoldDB" id="A0A1H8I1M2"/>
<dbReference type="PANTHER" id="PTHR43418">
    <property type="entry name" value="MULTIFUNCTIONAL TRYPTOPHAN BIOSYNTHESIS PROTEIN-RELATED"/>
    <property type="match status" value="1"/>
</dbReference>
<dbReference type="PROSITE" id="PS51273">
    <property type="entry name" value="GATASE_TYPE_1"/>
    <property type="match status" value="1"/>
</dbReference>
<name>A0A1H8I1M2_9BACI</name>
<dbReference type="PRINTS" id="PR00096">
    <property type="entry name" value="GATASE"/>
</dbReference>
<evidence type="ECO:0000313" key="3">
    <source>
        <dbReference type="EMBL" id="SEN62272.1"/>
    </source>
</evidence>